<evidence type="ECO:0000313" key="2">
    <source>
        <dbReference type="EMBL" id="MFD1128254.1"/>
    </source>
</evidence>
<dbReference type="Pfam" id="PF12571">
    <property type="entry name" value="Phage_tail_fib"/>
    <property type="match status" value="1"/>
</dbReference>
<proteinExistence type="predicted"/>
<dbReference type="Gene3D" id="2.60.120.260">
    <property type="entry name" value="Galactose-binding domain-like"/>
    <property type="match status" value="1"/>
</dbReference>
<accession>A0ABW3PKK0</accession>
<dbReference type="RefSeq" id="WP_251583541.1">
    <property type="nucleotide sequence ID" value="NZ_JBHTKX010000001.1"/>
</dbReference>
<dbReference type="EMBL" id="JBHTKX010000001">
    <property type="protein sequence ID" value="MFD1128254.1"/>
    <property type="molecule type" value="Genomic_DNA"/>
</dbReference>
<name>A0ABW3PKK0_9BACL</name>
<evidence type="ECO:0000259" key="1">
    <source>
        <dbReference type="Pfam" id="PF12571"/>
    </source>
</evidence>
<keyword evidence="3" id="KW-1185">Reference proteome</keyword>
<evidence type="ECO:0000313" key="3">
    <source>
        <dbReference type="Proteomes" id="UP001597169"/>
    </source>
</evidence>
<protein>
    <submittedName>
        <fullName evidence="2">Phage tail protein</fullName>
    </submittedName>
</protein>
<dbReference type="InterPro" id="IPR022225">
    <property type="entry name" value="Phage_tail_fibre_N"/>
</dbReference>
<feature type="domain" description="Phage tail fibre protein N-terminal" evidence="1">
    <location>
        <begin position="1"/>
        <end position="94"/>
    </location>
</feature>
<dbReference type="CDD" id="cd19958">
    <property type="entry name" value="pyocin_knob"/>
    <property type="match status" value="1"/>
</dbReference>
<organism evidence="2 3">
    <name type="scientific">Paenibacillus provencensis</name>
    <dbReference type="NCBI Taxonomy" id="441151"/>
    <lineage>
        <taxon>Bacteria</taxon>
        <taxon>Bacillati</taxon>
        <taxon>Bacillota</taxon>
        <taxon>Bacilli</taxon>
        <taxon>Bacillales</taxon>
        <taxon>Paenibacillaceae</taxon>
        <taxon>Paenibacillus</taxon>
    </lineage>
</organism>
<reference evidence="3" key="1">
    <citation type="journal article" date="2019" name="Int. J. Syst. Evol. Microbiol.">
        <title>The Global Catalogue of Microorganisms (GCM) 10K type strain sequencing project: providing services to taxonomists for standard genome sequencing and annotation.</title>
        <authorList>
            <consortium name="The Broad Institute Genomics Platform"/>
            <consortium name="The Broad Institute Genome Sequencing Center for Infectious Disease"/>
            <person name="Wu L."/>
            <person name="Ma J."/>
        </authorList>
    </citation>
    <scope>NUCLEOTIDE SEQUENCE [LARGE SCALE GENOMIC DNA]</scope>
    <source>
        <strain evidence="3">CCUG 53519</strain>
    </source>
</reference>
<gene>
    <name evidence="2" type="ORF">ACFQ3J_08725</name>
</gene>
<dbReference type="Proteomes" id="UP001597169">
    <property type="component" value="Unassembled WGS sequence"/>
</dbReference>
<sequence length="728" mass="79822">MSSFTKALTNKGIALQAKAQTGVELKFTRFVIGDGKLNGQAMSALTNVINAKKTMPITKRKMEFPNQATIGFVLSNQDVTTGFYFRELGLYANDPDEGEILYLYANAGDTADYIPAAGGSNIIEESFDVLAFVGQAPNVSANINNSLVYVTHPELEEALSNIDFDVIDSTTSTDKTKAPSADALRRGLEAMGGWKTYNDITELGLTAGAETIDAIVRSMPDKSELRFMKITSNTSAAYPATAGILHIRRHREYRVELSFIQGGSEYARKWFGYWDVNVTPNFTGWQEIAVKKYVDDNFAKPSQIQTPNLIKNSSGHLGLQGWTPSGDSPSAWRTENNISSIGGHFQISASIPTGFGSYLDSDPIHVSAGSNYQLQAMFHTSGTTSERVSVEIINVDKTTTYGKIDADLNKWWHRKVGTFQIPTGVSQIRIRLTVAGTANTQVKAFSRIKLAFIHGGALDTPYSNESDIASISNWQRHKVTADNGTVLQISSGNDLNNLVTTGMYNGSNLVNAPTATSAGDWYYVEVLSHTNSTDYVMQRATKLNGSSTPTLYVRIKHAGTWGAWSQDVFQSGVDAKQGTVDAINAMGGSASTSDIWSTLHTKIRGLYTGKKYVESGEDLYMLSKSNWNTWTQVLNRSTSITFRPTLLILKIRFKSAYYSDGSGGAMNYDYAVLISNSGSSYYYKDIATSIRFRANFTDTGFTLERYIEYTGNYSSTGDFLVNGWIAIA</sequence>
<comment type="caution">
    <text evidence="2">The sequence shown here is derived from an EMBL/GenBank/DDBJ whole genome shotgun (WGS) entry which is preliminary data.</text>
</comment>